<keyword evidence="3" id="KW-1185">Reference proteome</keyword>
<comment type="caution">
    <text evidence="2">The sequence shown here is derived from an EMBL/GenBank/DDBJ whole genome shotgun (WGS) entry which is preliminary data.</text>
</comment>
<dbReference type="OrthoDB" id="9990081at2"/>
<feature type="transmembrane region" description="Helical" evidence="1">
    <location>
        <begin position="86"/>
        <end position="107"/>
    </location>
</feature>
<accession>A0A328VFW3</accession>
<organism evidence="2 3">
    <name type="scientific">Thermogemmatispora tikiterensis</name>
    <dbReference type="NCBI Taxonomy" id="1825093"/>
    <lineage>
        <taxon>Bacteria</taxon>
        <taxon>Bacillati</taxon>
        <taxon>Chloroflexota</taxon>
        <taxon>Ktedonobacteria</taxon>
        <taxon>Thermogemmatisporales</taxon>
        <taxon>Thermogemmatisporaceae</taxon>
        <taxon>Thermogemmatispora</taxon>
    </lineage>
</organism>
<dbReference type="EMBL" id="MCIF01000002">
    <property type="protein sequence ID" value="RAQ94463.1"/>
    <property type="molecule type" value="Genomic_DNA"/>
</dbReference>
<evidence type="ECO:0000256" key="1">
    <source>
        <dbReference type="SAM" id="Phobius"/>
    </source>
</evidence>
<reference evidence="2 3" key="1">
    <citation type="submission" date="2016-08" db="EMBL/GenBank/DDBJ databases">
        <title>Analysis of Carbohydrate Active Enzymes in Thermogemmatispora T81 Reveals Carbohydrate Degradation Ability.</title>
        <authorList>
            <person name="Tomazini A."/>
            <person name="Lal S."/>
            <person name="Stott M."/>
            <person name="Henrissat B."/>
            <person name="Polikarpov I."/>
            <person name="Sparling R."/>
            <person name="Levin D.B."/>
        </authorList>
    </citation>
    <scope>NUCLEOTIDE SEQUENCE [LARGE SCALE GENOMIC DNA]</scope>
    <source>
        <strain evidence="2 3">T81</strain>
    </source>
</reference>
<keyword evidence="1" id="KW-0812">Transmembrane</keyword>
<sequence length="110" mass="12147">MLPFLILIVCMLLLGGLVVLCYLYLRCGLGRPRLTPLSRWPEHWRANASAGRPHYPAEPSQPTMNDESLLLAVNIAVDETSRQARLIAFLLLSGLLLSILLLLLALGSQL</sequence>
<proteinExistence type="predicted"/>
<dbReference type="AlphaFoldDB" id="A0A328VFW3"/>
<dbReference type="Proteomes" id="UP000248706">
    <property type="component" value="Unassembled WGS sequence"/>
</dbReference>
<name>A0A328VFW3_9CHLR</name>
<protein>
    <submittedName>
        <fullName evidence="2">Uncharacterized protein</fullName>
    </submittedName>
</protein>
<dbReference type="RefSeq" id="WP_112426384.1">
    <property type="nucleotide sequence ID" value="NZ_MCIF01000002.1"/>
</dbReference>
<evidence type="ECO:0000313" key="2">
    <source>
        <dbReference type="EMBL" id="RAQ94463.1"/>
    </source>
</evidence>
<gene>
    <name evidence="2" type="ORF">A4R35_02885</name>
</gene>
<evidence type="ECO:0000313" key="3">
    <source>
        <dbReference type="Proteomes" id="UP000248706"/>
    </source>
</evidence>
<keyword evidence="1" id="KW-1133">Transmembrane helix</keyword>
<feature type="transmembrane region" description="Helical" evidence="1">
    <location>
        <begin position="6"/>
        <end position="25"/>
    </location>
</feature>
<keyword evidence="1" id="KW-0472">Membrane</keyword>